<dbReference type="Proteomes" id="UP001231924">
    <property type="component" value="Unassembled WGS sequence"/>
</dbReference>
<name>A0ABT7MJA6_9PSEU</name>
<reference evidence="2 3" key="1">
    <citation type="submission" date="2023-06" db="EMBL/GenBank/DDBJ databases">
        <title>Actinomycetospora Odt1-22.</title>
        <authorList>
            <person name="Supong K."/>
        </authorList>
    </citation>
    <scope>NUCLEOTIDE SEQUENCE [LARGE SCALE GENOMIC DNA]</scope>
    <source>
        <strain evidence="2 3">Odt1-22</strain>
    </source>
</reference>
<evidence type="ECO:0000313" key="2">
    <source>
        <dbReference type="EMBL" id="MDL5160304.1"/>
    </source>
</evidence>
<gene>
    <name evidence="2" type="ORF">QRT03_30350</name>
</gene>
<feature type="compositionally biased region" description="Basic and acidic residues" evidence="1">
    <location>
        <begin position="18"/>
        <end position="44"/>
    </location>
</feature>
<dbReference type="EMBL" id="JASVWF010000010">
    <property type="protein sequence ID" value="MDL5160304.1"/>
    <property type="molecule type" value="Genomic_DNA"/>
</dbReference>
<feature type="region of interest" description="Disordered" evidence="1">
    <location>
        <begin position="1"/>
        <end position="45"/>
    </location>
</feature>
<dbReference type="RefSeq" id="WP_286056909.1">
    <property type="nucleotide sequence ID" value="NZ_JASVWF010000010.1"/>
</dbReference>
<comment type="caution">
    <text evidence="2">The sequence shown here is derived from an EMBL/GenBank/DDBJ whole genome shotgun (WGS) entry which is preliminary data.</text>
</comment>
<accession>A0ABT7MJA6</accession>
<evidence type="ECO:0000313" key="3">
    <source>
        <dbReference type="Proteomes" id="UP001231924"/>
    </source>
</evidence>
<organism evidence="2 3">
    <name type="scientific">Actinomycetospora termitidis</name>
    <dbReference type="NCBI Taxonomy" id="3053470"/>
    <lineage>
        <taxon>Bacteria</taxon>
        <taxon>Bacillati</taxon>
        <taxon>Actinomycetota</taxon>
        <taxon>Actinomycetes</taxon>
        <taxon>Pseudonocardiales</taxon>
        <taxon>Pseudonocardiaceae</taxon>
        <taxon>Actinomycetospora</taxon>
    </lineage>
</organism>
<keyword evidence="3" id="KW-1185">Reference proteome</keyword>
<evidence type="ECO:0000256" key="1">
    <source>
        <dbReference type="SAM" id="MobiDB-lite"/>
    </source>
</evidence>
<sequence>MSTPIEVPPPPAAVTPEPSREPSSEPERAPDRPPSQAERRRDGRAMVPVLAQALASQLDRIAGDDPAPDGWWFTPQR</sequence>
<protein>
    <submittedName>
        <fullName evidence="2">Uncharacterized protein</fullName>
    </submittedName>
</protein>
<proteinExistence type="predicted"/>
<feature type="compositionally biased region" description="Pro residues" evidence="1">
    <location>
        <begin position="1"/>
        <end position="13"/>
    </location>
</feature>